<protein>
    <submittedName>
        <fullName evidence="1">Uncharacterized protein</fullName>
    </submittedName>
</protein>
<name>A0A9D4CG66_DREPO</name>
<evidence type="ECO:0000313" key="1">
    <source>
        <dbReference type="EMBL" id="KAH3724081.1"/>
    </source>
</evidence>
<accession>A0A9D4CG66</accession>
<dbReference type="EMBL" id="JAIWYP010000012">
    <property type="protein sequence ID" value="KAH3724081.1"/>
    <property type="molecule type" value="Genomic_DNA"/>
</dbReference>
<comment type="caution">
    <text evidence="1">The sequence shown here is derived from an EMBL/GenBank/DDBJ whole genome shotgun (WGS) entry which is preliminary data.</text>
</comment>
<gene>
    <name evidence="1" type="ORF">DPMN_049883</name>
</gene>
<evidence type="ECO:0000313" key="2">
    <source>
        <dbReference type="Proteomes" id="UP000828390"/>
    </source>
</evidence>
<dbReference type="AlphaFoldDB" id="A0A9D4CG66"/>
<sequence length="82" mass="9603">MVDHLFLWEVFGIFDITLLYSAEQRLVVLQYQLQVDVHIRSRLTSYAKFVGGSLKSIRRPREKKALDQECPREQYTASLGML</sequence>
<reference evidence="1" key="2">
    <citation type="submission" date="2020-11" db="EMBL/GenBank/DDBJ databases">
        <authorList>
            <person name="McCartney M.A."/>
            <person name="Auch B."/>
            <person name="Kono T."/>
            <person name="Mallez S."/>
            <person name="Becker A."/>
            <person name="Gohl D.M."/>
            <person name="Silverstein K.A.T."/>
            <person name="Koren S."/>
            <person name="Bechman K.B."/>
            <person name="Herman A."/>
            <person name="Abrahante J.E."/>
            <person name="Garbe J."/>
        </authorList>
    </citation>
    <scope>NUCLEOTIDE SEQUENCE</scope>
    <source>
        <strain evidence="1">Duluth1</strain>
        <tissue evidence="1">Whole animal</tissue>
    </source>
</reference>
<proteinExistence type="predicted"/>
<dbReference type="Proteomes" id="UP000828390">
    <property type="component" value="Unassembled WGS sequence"/>
</dbReference>
<reference evidence="1" key="1">
    <citation type="journal article" date="2019" name="bioRxiv">
        <title>The Genome of the Zebra Mussel, Dreissena polymorpha: A Resource for Invasive Species Research.</title>
        <authorList>
            <person name="McCartney M.A."/>
            <person name="Auch B."/>
            <person name="Kono T."/>
            <person name="Mallez S."/>
            <person name="Zhang Y."/>
            <person name="Obille A."/>
            <person name="Becker A."/>
            <person name="Abrahante J.E."/>
            <person name="Garbe J."/>
            <person name="Badalamenti J.P."/>
            <person name="Herman A."/>
            <person name="Mangelson H."/>
            <person name="Liachko I."/>
            <person name="Sullivan S."/>
            <person name="Sone E.D."/>
            <person name="Koren S."/>
            <person name="Silverstein K.A.T."/>
            <person name="Beckman K.B."/>
            <person name="Gohl D.M."/>
        </authorList>
    </citation>
    <scope>NUCLEOTIDE SEQUENCE</scope>
    <source>
        <strain evidence="1">Duluth1</strain>
        <tissue evidence="1">Whole animal</tissue>
    </source>
</reference>
<keyword evidence="2" id="KW-1185">Reference proteome</keyword>
<organism evidence="1 2">
    <name type="scientific">Dreissena polymorpha</name>
    <name type="common">Zebra mussel</name>
    <name type="synonym">Mytilus polymorpha</name>
    <dbReference type="NCBI Taxonomy" id="45954"/>
    <lineage>
        <taxon>Eukaryota</taxon>
        <taxon>Metazoa</taxon>
        <taxon>Spiralia</taxon>
        <taxon>Lophotrochozoa</taxon>
        <taxon>Mollusca</taxon>
        <taxon>Bivalvia</taxon>
        <taxon>Autobranchia</taxon>
        <taxon>Heteroconchia</taxon>
        <taxon>Euheterodonta</taxon>
        <taxon>Imparidentia</taxon>
        <taxon>Neoheterodontei</taxon>
        <taxon>Myida</taxon>
        <taxon>Dreissenoidea</taxon>
        <taxon>Dreissenidae</taxon>
        <taxon>Dreissena</taxon>
    </lineage>
</organism>